<keyword evidence="4" id="KW-0175">Coiled coil</keyword>
<evidence type="ECO:0000256" key="1">
    <source>
        <dbReference type="ARBA" id="ARBA00022741"/>
    </source>
</evidence>
<feature type="region of interest" description="Disordered" evidence="5">
    <location>
        <begin position="467"/>
        <end position="542"/>
    </location>
</feature>
<evidence type="ECO:0000313" key="9">
    <source>
        <dbReference type="WBParaSite" id="TASK_0000953001-mRNA-1"/>
    </source>
</evidence>
<dbReference type="Pfam" id="PF00069">
    <property type="entry name" value="Pkinase"/>
    <property type="match status" value="1"/>
</dbReference>
<feature type="region of interest" description="Disordered" evidence="5">
    <location>
        <begin position="982"/>
        <end position="1011"/>
    </location>
</feature>
<dbReference type="PANTHER" id="PTHR46538">
    <property type="entry name" value="PROTEIN KINASE DOMAIN-CONTAINING PROTEIN"/>
    <property type="match status" value="1"/>
</dbReference>
<feature type="coiled-coil region" evidence="4">
    <location>
        <begin position="935"/>
        <end position="970"/>
    </location>
</feature>
<name>A0A158RAK0_TAEAS</name>
<protein>
    <submittedName>
        <fullName evidence="9">Protein kinase domain-containing protein</fullName>
    </submittedName>
</protein>
<dbReference type="STRING" id="60517.A0A158RAK0"/>
<feature type="coiled-coil region" evidence="4">
    <location>
        <begin position="602"/>
        <end position="633"/>
    </location>
</feature>
<dbReference type="InterPro" id="IPR011009">
    <property type="entry name" value="Kinase-like_dom_sf"/>
</dbReference>
<evidence type="ECO:0000256" key="3">
    <source>
        <dbReference type="PROSITE-ProRule" id="PRU10141"/>
    </source>
</evidence>
<feature type="compositionally biased region" description="Basic and acidic residues" evidence="5">
    <location>
        <begin position="520"/>
        <end position="538"/>
    </location>
</feature>
<dbReference type="InterPro" id="IPR051585">
    <property type="entry name" value="STE20_Ser/Thr_Kinases"/>
</dbReference>
<dbReference type="EMBL" id="UYRS01019221">
    <property type="protein sequence ID" value="VDK43807.1"/>
    <property type="molecule type" value="Genomic_DNA"/>
</dbReference>
<dbReference type="GO" id="GO:0005524">
    <property type="term" value="F:ATP binding"/>
    <property type="evidence" value="ECO:0007669"/>
    <property type="project" value="UniProtKB-UniRule"/>
</dbReference>
<dbReference type="PANTHER" id="PTHR46538:SF3">
    <property type="entry name" value="PROTEIN KINASE DOMAIN-CONTAINING PROTEIN"/>
    <property type="match status" value="1"/>
</dbReference>
<evidence type="ECO:0000313" key="7">
    <source>
        <dbReference type="EMBL" id="VDK43807.1"/>
    </source>
</evidence>
<evidence type="ECO:0000256" key="5">
    <source>
        <dbReference type="SAM" id="MobiDB-lite"/>
    </source>
</evidence>
<organism evidence="9">
    <name type="scientific">Taenia asiatica</name>
    <name type="common">Asian tapeworm</name>
    <dbReference type="NCBI Taxonomy" id="60517"/>
    <lineage>
        <taxon>Eukaryota</taxon>
        <taxon>Metazoa</taxon>
        <taxon>Spiralia</taxon>
        <taxon>Lophotrochozoa</taxon>
        <taxon>Platyhelminthes</taxon>
        <taxon>Cestoda</taxon>
        <taxon>Eucestoda</taxon>
        <taxon>Cyclophyllidea</taxon>
        <taxon>Taeniidae</taxon>
        <taxon>Taenia</taxon>
    </lineage>
</organism>
<dbReference type="PROSITE" id="PS00108">
    <property type="entry name" value="PROTEIN_KINASE_ST"/>
    <property type="match status" value="1"/>
</dbReference>
<dbReference type="GO" id="GO:0004672">
    <property type="term" value="F:protein kinase activity"/>
    <property type="evidence" value="ECO:0007669"/>
    <property type="project" value="InterPro"/>
</dbReference>
<feature type="binding site" evidence="3">
    <location>
        <position position="66"/>
    </location>
    <ligand>
        <name>ATP</name>
        <dbReference type="ChEBI" id="CHEBI:30616"/>
    </ligand>
</feature>
<dbReference type="Gene3D" id="3.30.200.20">
    <property type="entry name" value="Phosphorylase Kinase, domain 1"/>
    <property type="match status" value="1"/>
</dbReference>
<dbReference type="InterPro" id="IPR000719">
    <property type="entry name" value="Prot_kinase_dom"/>
</dbReference>
<dbReference type="InterPro" id="IPR017441">
    <property type="entry name" value="Protein_kinase_ATP_BS"/>
</dbReference>
<dbReference type="WBParaSite" id="TASK_0000953001-mRNA-1">
    <property type="protein sequence ID" value="TASK_0000953001-mRNA-1"/>
    <property type="gene ID" value="TASK_0000953001"/>
</dbReference>
<evidence type="ECO:0000313" key="8">
    <source>
        <dbReference type="Proteomes" id="UP000282613"/>
    </source>
</evidence>
<evidence type="ECO:0000256" key="4">
    <source>
        <dbReference type="SAM" id="Coils"/>
    </source>
</evidence>
<reference evidence="9" key="1">
    <citation type="submission" date="2016-04" db="UniProtKB">
        <authorList>
            <consortium name="WormBaseParasite"/>
        </authorList>
    </citation>
    <scope>IDENTIFICATION</scope>
</reference>
<dbReference type="SMART" id="SM00220">
    <property type="entry name" value="S_TKc"/>
    <property type="match status" value="1"/>
</dbReference>
<evidence type="ECO:0000256" key="2">
    <source>
        <dbReference type="ARBA" id="ARBA00022840"/>
    </source>
</evidence>
<dbReference type="Gene3D" id="1.10.510.10">
    <property type="entry name" value="Transferase(Phosphotransferase) domain 1"/>
    <property type="match status" value="1"/>
</dbReference>
<accession>A0A158RAK0</accession>
<dbReference type="PROSITE" id="PS00107">
    <property type="entry name" value="PROTEIN_KINASE_ATP"/>
    <property type="match status" value="1"/>
</dbReference>
<keyword evidence="1 3" id="KW-0547">Nucleotide-binding</keyword>
<reference evidence="7 8" key="2">
    <citation type="submission" date="2018-11" db="EMBL/GenBank/DDBJ databases">
        <authorList>
            <consortium name="Pathogen Informatics"/>
        </authorList>
    </citation>
    <scope>NUCLEOTIDE SEQUENCE [LARGE SCALE GENOMIC DNA]</scope>
</reference>
<dbReference type="InterPro" id="IPR008271">
    <property type="entry name" value="Ser/Thr_kinase_AS"/>
</dbReference>
<dbReference type="Proteomes" id="UP000282613">
    <property type="component" value="Unassembled WGS sequence"/>
</dbReference>
<gene>
    <name evidence="7" type="ORF">TASK_LOCUS9531</name>
</gene>
<feature type="domain" description="Protein kinase" evidence="6">
    <location>
        <begin position="37"/>
        <end position="308"/>
    </location>
</feature>
<dbReference type="OrthoDB" id="10027016at2759"/>
<keyword evidence="8" id="KW-1185">Reference proteome</keyword>
<keyword evidence="2 3" id="KW-0067">ATP-binding</keyword>
<proteinExistence type="predicted"/>
<sequence>MSFLGNLLKKLRQGEEKPKLKPLPSVVVEGVDPSTVWRNIAELGDGAFGKVYKASKVKTGQLAALKSVDFSSDEEMEDLMVEIDILRECKHPNILQLHEAYVFEKKIWMYLEFCGGGAVDSIMKVLDKPLTEPQIKFISHEVISGLAFLHKHLIIHRDLKAGNILITLNHEIRLGRQHFHLFYTFLLADFGVSARMASENQKRTTFIGTPYWMAPEVIACETFKDHPYDMAADVWSFGITLIEFAEMLPPYNELNPTRVLLKITKSDPPTFSRPEAWSPSLNGLLQRCLQKNPDQRPSMEDLKSDPFVADVTEADRSVIKILLGEANAEVEETVENIMPDDLPDLDVGMVSAEAAEVMAQSLHDMDDMVEKMPNTEELLNMVSYEDVEFSADDAKIPALLDTTSFIPTDENLPIDEKAIRGVADSLVRDLLLGDVDFTSVAFIAFECIKDYQEQFKKENSEWMHTSFGSNAVPSRSGAKSPESSSPIRLPDFAMEVSQADDEDSPMETQERPFSSSEGATTRDESSESRRNGNEEKQLSHSRKSFAPIAYMLRKCPNQFRASIHTRRFVVDGKEHTTTSKRVVLAEESVRPVENSGARQRALRDFRELAKESKRRNREIAERVEQQMRQLEVKQAAEFTQLHRSLTKELEAVAKRYKASRDRLDTDLESDTKALREETAQSEKTFLEQFKQKLERSVGSRTLRKAVFRDVRDTFSGGNAVLRTPPDIPPAVEEHYTEAANFLRQREATLSAQMSRLKEVHKKKLSHLDLQLYSEQYELNMNFAKMQGRMEQRHMHMRHQLARSQLKDFALADRQLLAKRLASQLVELREASEADKSQLQESQMLEKKIFLKNERAARKKRISMYQRKLREDGPPDGMSAKEALAKVEETERIRASDALLRLDKHHQMQTQALDREIMSQFVELDEQHWEKKVLLANQETSRLKELDDEHKQEMKAHAERLQRKIFQLREGYEKEVIERADVTSLDRHSGTLPPTGPGGRSSHHSFGRHPSIASSFESLGSLTSLGKTPINSFRC</sequence>
<dbReference type="SUPFAM" id="SSF56112">
    <property type="entry name" value="Protein kinase-like (PK-like)"/>
    <property type="match status" value="1"/>
</dbReference>
<evidence type="ECO:0000259" key="6">
    <source>
        <dbReference type="PROSITE" id="PS50011"/>
    </source>
</evidence>
<dbReference type="AlphaFoldDB" id="A0A158RAK0"/>
<dbReference type="PROSITE" id="PS50011">
    <property type="entry name" value="PROTEIN_KINASE_DOM"/>
    <property type="match status" value="1"/>
</dbReference>